<dbReference type="PANTHER" id="PTHR30258:SF1">
    <property type="entry name" value="PROTEIN TRANSPORT PROTEIN HOFB HOMOLOG"/>
    <property type="match status" value="1"/>
</dbReference>
<evidence type="ECO:0000313" key="6">
    <source>
        <dbReference type="Proteomes" id="UP000007881"/>
    </source>
</evidence>
<dbReference type="InterPro" id="IPR037257">
    <property type="entry name" value="T2SS_E_N_sf"/>
</dbReference>
<dbReference type="FunFam" id="3.40.50.300:FF:000398">
    <property type="entry name" value="Type IV pilus assembly ATPase PilB"/>
    <property type="match status" value="1"/>
</dbReference>
<dbReference type="InterPro" id="IPR001482">
    <property type="entry name" value="T2SS/T4SS_dom"/>
</dbReference>
<dbReference type="Pfam" id="PF05157">
    <property type="entry name" value="MshEN"/>
    <property type="match status" value="1"/>
</dbReference>
<dbReference type="EMBL" id="AP012338">
    <property type="protein sequence ID" value="BAM03745.1"/>
    <property type="molecule type" value="Genomic_DNA"/>
</dbReference>
<dbReference type="SUPFAM" id="SSF160246">
    <property type="entry name" value="EspE N-terminal domain-like"/>
    <property type="match status" value="1"/>
</dbReference>
<feature type="domain" description="AAA+ ATPase" evidence="4">
    <location>
        <begin position="333"/>
        <end position="456"/>
    </location>
</feature>
<dbReference type="HOGENOM" id="CLU_013446_10_6_0"/>
<dbReference type="Gene3D" id="3.30.300.160">
    <property type="entry name" value="Type II secretion system, protein E, N-terminal domain"/>
    <property type="match status" value="1"/>
</dbReference>
<evidence type="ECO:0000256" key="2">
    <source>
        <dbReference type="ARBA" id="ARBA00022741"/>
    </source>
</evidence>
<dbReference type="SUPFAM" id="SSF52540">
    <property type="entry name" value="P-loop containing nucleoside triphosphate hydrolases"/>
    <property type="match status" value="1"/>
</dbReference>
<reference evidence="5 6" key="1">
    <citation type="submission" date="2012-02" db="EMBL/GenBank/DDBJ databases">
        <title>Complete genome sequence of Phycisphaera mikurensis NBRC 102666.</title>
        <authorList>
            <person name="Ankai A."/>
            <person name="Hosoyama A."/>
            <person name="Terui Y."/>
            <person name="Sekine M."/>
            <person name="Fukai R."/>
            <person name="Kato Y."/>
            <person name="Nakamura S."/>
            <person name="Yamada-Narita S."/>
            <person name="Kawakoshi A."/>
            <person name="Fukunaga Y."/>
            <person name="Yamazaki S."/>
            <person name="Fujita N."/>
        </authorList>
    </citation>
    <scope>NUCLEOTIDE SEQUENCE [LARGE SCALE GENOMIC DNA]</scope>
    <source>
        <strain evidence="6">NBRC 102666 / KCTC 22515 / FYK2301M01</strain>
    </source>
</reference>
<dbReference type="KEGG" id="phm:PSMK_15860"/>
<gene>
    <name evidence="5" type="primary">pilB</name>
    <name evidence="5" type="ordered locus">PSMK_15860</name>
</gene>
<evidence type="ECO:0000259" key="4">
    <source>
        <dbReference type="SMART" id="SM00382"/>
    </source>
</evidence>
<evidence type="ECO:0000256" key="3">
    <source>
        <dbReference type="ARBA" id="ARBA00022840"/>
    </source>
</evidence>
<keyword evidence="6" id="KW-1185">Reference proteome</keyword>
<accession>I0IEQ7</accession>
<dbReference type="PATRIC" id="fig|1142394.8.peg.1631"/>
<dbReference type="Gene3D" id="3.40.50.300">
    <property type="entry name" value="P-loop containing nucleotide triphosphate hydrolases"/>
    <property type="match status" value="1"/>
</dbReference>
<evidence type="ECO:0000256" key="1">
    <source>
        <dbReference type="ARBA" id="ARBA00006611"/>
    </source>
</evidence>
<dbReference type="GO" id="GO:0016887">
    <property type="term" value="F:ATP hydrolysis activity"/>
    <property type="evidence" value="ECO:0007669"/>
    <property type="project" value="TreeGrafter"/>
</dbReference>
<dbReference type="OrthoDB" id="244550at2"/>
<dbReference type="SMART" id="SM00382">
    <property type="entry name" value="AAA"/>
    <property type="match status" value="1"/>
</dbReference>
<proteinExistence type="inferred from homology"/>
<organism evidence="5 6">
    <name type="scientific">Phycisphaera mikurensis (strain NBRC 102666 / KCTC 22515 / FYK2301M01)</name>
    <dbReference type="NCBI Taxonomy" id="1142394"/>
    <lineage>
        <taxon>Bacteria</taxon>
        <taxon>Pseudomonadati</taxon>
        <taxon>Planctomycetota</taxon>
        <taxon>Phycisphaerae</taxon>
        <taxon>Phycisphaerales</taxon>
        <taxon>Phycisphaeraceae</taxon>
        <taxon>Phycisphaera</taxon>
    </lineage>
</organism>
<dbReference type="Pfam" id="PF00437">
    <property type="entry name" value="T2SSE"/>
    <property type="match status" value="1"/>
</dbReference>
<dbReference type="RefSeq" id="WP_014436963.1">
    <property type="nucleotide sequence ID" value="NC_017080.1"/>
</dbReference>
<dbReference type="eggNOG" id="COG2804">
    <property type="taxonomic scope" value="Bacteria"/>
</dbReference>
<protein>
    <submittedName>
        <fullName evidence="5">Type IV pilus assembly protein PilB</fullName>
    </submittedName>
</protein>
<dbReference type="InterPro" id="IPR027417">
    <property type="entry name" value="P-loop_NTPase"/>
</dbReference>
<dbReference type="CDD" id="cd01129">
    <property type="entry name" value="PulE-GspE-like"/>
    <property type="match status" value="1"/>
</dbReference>
<keyword evidence="3" id="KW-0067">ATP-binding</keyword>
<dbReference type="Proteomes" id="UP000007881">
    <property type="component" value="Chromosome"/>
</dbReference>
<keyword evidence="2" id="KW-0547">Nucleotide-binding</keyword>
<dbReference type="InterPro" id="IPR007831">
    <property type="entry name" value="T2SS_GspE_N"/>
</dbReference>
<sequence length="598" mass="66540">MSRKRQPLGQILKQWDLVTEGRVEEALKIAKASGKKRIGEVLVSLGYVTENDVAKALATQYGLEFVDLDEPNVIDREDFPLIPQDIVKRYLVLPLGKEGSTLKVLVHDPMDINLIDDLQFRLGGKIELALGAKGKIKEYIDNAFSDTKASIDKLTQDLSVDTSMDLTMDKTIDASMDRGSSIDIGAGKAENADDPSAAPVIRLVNQIIAQAVQQRVSDIHIEPFEDRVRLRYRVDGVCQERDRIPKRIQGAVLARLKIMAGVRVEEKRIPQDGRIKMRIGEDTIDFRVSFCPAYHGESIVLRILRPDAANIGLEKLGMQPDTLEAFNTIITKPNGIFLVTGPTGSGKTTTLYSALQQLNRPDRKIITAEDPIEYNFKGINQCQVNTQMKPPLTFQRILKAMLRQAPNIILVGEIRDKEVGEVAIQAALTGHMVFSTLHTNDAPSAITRLIDMGLKPFLVASSIQAVLAQRLIRLLCEHCKEPDPNPSRREMAMVGLSPADLEGRTIYKAVGCKRCSQKGYRGRQGIYEIMMMNSEIRELAFNRAQVSKIRRVAEASGMRNLLGDGRLKILEGKTTIEEIARLTQIEGVVEEVEEELVA</sequence>
<dbReference type="AlphaFoldDB" id="I0IEQ7"/>
<evidence type="ECO:0000313" key="5">
    <source>
        <dbReference type="EMBL" id="BAM03745.1"/>
    </source>
</evidence>
<dbReference type="Gene3D" id="3.30.450.90">
    <property type="match status" value="1"/>
</dbReference>
<dbReference type="InterPro" id="IPR003593">
    <property type="entry name" value="AAA+_ATPase"/>
</dbReference>
<dbReference type="PANTHER" id="PTHR30258">
    <property type="entry name" value="TYPE II SECRETION SYSTEM PROTEIN GSPE-RELATED"/>
    <property type="match status" value="1"/>
</dbReference>
<comment type="similarity">
    <text evidence="1">Belongs to the GSP E family.</text>
</comment>
<dbReference type="STRING" id="1142394.PSMK_15860"/>
<name>I0IEQ7_PHYMF</name>
<dbReference type="GO" id="GO:0005524">
    <property type="term" value="F:ATP binding"/>
    <property type="evidence" value="ECO:0007669"/>
    <property type="project" value="UniProtKB-KW"/>
</dbReference>
<dbReference type="GO" id="GO:0005886">
    <property type="term" value="C:plasma membrane"/>
    <property type="evidence" value="ECO:0007669"/>
    <property type="project" value="TreeGrafter"/>
</dbReference>